<sequence length="577" mass="61400">MRDWKYLAISIPALLGSPVAFALNVTQPDGGAHIVVAGDDYATRQFSDPWDMNNALDVATAESGGVTAQTFSGGIFSFNTTSADAGFYALNPGLGGTINLSRGAARPIVTSRYRYVTMKIRMTAASGPALTAQQPSQVFFLRDGESSGNGTFGFTNFLNVTPNQWQIVTFDMIGNIHPNTPHTWTEYAQVGGLRIDPNAAANVRVEIDWIRLTAPAVTSQKFTVSWSDTQSGTYTIGAVDAGGTVATLATGVTGTSFQADLSKLPPGDWRIRVSRSGATADSVGLIHINAPPLVEVTAPNVRGNQADSYAANDIGNAWGPMDAGDILLTGGLTNIRYDNPVGTFYARPTSGDPGLMLSTTRKAIDADYYRSLCVTMQTFGPRDVGLGSVARVFWGTSTTTMSTSKDIIVEEGVNEFCIEDLAAVALEAGSPSPWVGQLAYFRLDPHEFAPTASCTNTPSPETCRDVRIYSVVLSPFARTNPGYVVRWNLTDVDTPIVPVGIALDPDRNPDNGNEIALGTVNATNGAGEFGFMSTGIPAGKYYVRLLAYDGVDGVTRHSDGPIIVGPPPDRIFRSSFE</sequence>
<proteinExistence type="predicted"/>
<organism evidence="2 3">
    <name type="scientific">Tahibacter soli</name>
    <dbReference type="NCBI Taxonomy" id="2983605"/>
    <lineage>
        <taxon>Bacteria</taxon>
        <taxon>Pseudomonadati</taxon>
        <taxon>Pseudomonadota</taxon>
        <taxon>Gammaproteobacteria</taxon>
        <taxon>Lysobacterales</taxon>
        <taxon>Rhodanobacteraceae</taxon>
        <taxon>Tahibacter</taxon>
    </lineage>
</organism>
<reference evidence="2" key="1">
    <citation type="submission" date="2023-02" db="EMBL/GenBank/DDBJ databases">
        <title>Tahibacter soli sp. nov. isolated from soil.</title>
        <authorList>
            <person name="Baek J.H."/>
            <person name="Lee J.K."/>
            <person name="Choi D.G."/>
            <person name="Jeon C.O."/>
        </authorList>
    </citation>
    <scope>NUCLEOTIDE SEQUENCE</scope>
    <source>
        <strain evidence="2">BL</strain>
    </source>
</reference>
<accession>A0A9X3YH63</accession>
<evidence type="ECO:0000256" key="1">
    <source>
        <dbReference type="SAM" id="SignalP"/>
    </source>
</evidence>
<keyword evidence="1" id="KW-0732">Signal</keyword>
<dbReference type="EMBL" id="JAOVZO020000001">
    <property type="protein sequence ID" value="MDC8011095.1"/>
    <property type="molecule type" value="Genomic_DNA"/>
</dbReference>
<keyword evidence="3" id="KW-1185">Reference proteome</keyword>
<dbReference type="RefSeq" id="WP_263544513.1">
    <property type="nucleotide sequence ID" value="NZ_JAOVZO020000001.1"/>
</dbReference>
<evidence type="ECO:0000313" key="2">
    <source>
        <dbReference type="EMBL" id="MDC8011095.1"/>
    </source>
</evidence>
<dbReference type="Proteomes" id="UP001139971">
    <property type="component" value="Unassembled WGS sequence"/>
</dbReference>
<evidence type="ECO:0000313" key="3">
    <source>
        <dbReference type="Proteomes" id="UP001139971"/>
    </source>
</evidence>
<dbReference type="AlphaFoldDB" id="A0A9X3YH63"/>
<protein>
    <submittedName>
        <fullName evidence="2">Uncharacterized protein</fullName>
    </submittedName>
</protein>
<name>A0A9X3YH63_9GAMM</name>
<feature type="signal peptide" evidence="1">
    <location>
        <begin position="1"/>
        <end position="22"/>
    </location>
</feature>
<gene>
    <name evidence="2" type="ORF">OD750_000885</name>
</gene>
<comment type="caution">
    <text evidence="2">The sequence shown here is derived from an EMBL/GenBank/DDBJ whole genome shotgun (WGS) entry which is preliminary data.</text>
</comment>
<feature type="chain" id="PRO_5040963096" evidence="1">
    <location>
        <begin position="23"/>
        <end position="577"/>
    </location>
</feature>